<dbReference type="InterPro" id="IPR011006">
    <property type="entry name" value="CheY-like_superfamily"/>
</dbReference>
<dbReference type="GO" id="GO:0000160">
    <property type="term" value="P:phosphorelay signal transduction system"/>
    <property type="evidence" value="ECO:0007669"/>
    <property type="project" value="InterPro"/>
</dbReference>
<dbReference type="Gene3D" id="3.20.20.450">
    <property type="entry name" value="EAL domain"/>
    <property type="match status" value="1"/>
</dbReference>
<dbReference type="SUPFAM" id="SSF141868">
    <property type="entry name" value="EAL domain-like"/>
    <property type="match status" value="1"/>
</dbReference>
<dbReference type="AlphaFoldDB" id="A0A370UAV1"/>
<keyword evidence="5" id="KW-1185">Reference proteome</keyword>
<dbReference type="InterPro" id="IPR021800">
    <property type="entry name" value="DUF3369"/>
</dbReference>
<dbReference type="InterPro" id="IPR043128">
    <property type="entry name" value="Rev_trsase/Diguanyl_cyclase"/>
</dbReference>
<evidence type="ECO:0000313" key="4">
    <source>
        <dbReference type="EMBL" id="RDL44859.1"/>
    </source>
</evidence>
<dbReference type="Gene3D" id="3.30.70.270">
    <property type="match status" value="1"/>
</dbReference>
<organism evidence="4 5">
    <name type="scientific">Marinomonas piezotolerans</name>
    <dbReference type="NCBI Taxonomy" id="2213058"/>
    <lineage>
        <taxon>Bacteria</taxon>
        <taxon>Pseudomonadati</taxon>
        <taxon>Pseudomonadota</taxon>
        <taxon>Gammaproteobacteria</taxon>
        <taxon>Oceanospirillales</taxon>
        <taxon>Oceanospirillaceae</taxon>
        <taxon>Marinomonas</taxon>
    </lineage>
</organism>
<keyword evidence="1" id="KW-0597">Phosphoprotein</keyword>
<dbReference type="PANTHER" id="PTHR33121:SF70">
    <property type="entry name" value="SIGNALING PROTEIN YKOW"/>
    <property type="match status" value="1"/>
</dbReference>
<dbReference type="Pfam" id="PF11849">
    <property type="entry name" value="DUF3369"/>
    <property type="match status" value="1"/>
</dbReference>
<sequence>MESHGAVDCLPETEVMWKILSVEDDISYQSALVNGLKTLDYGNRKVEFLTANSAQEAGSLLAQNPDIGMILLDVVMETDDAGLRLVQSIREGIGNQLVRIVLLTGQPGMMPLDDLMSTYDIDDYWNKSELTQDHLQTIVLSNLRTWEHLSVIQKARHGMQLLIESSQRISSKYDLKSYTQAILHEVVKLFEFEKGGIVCMAHQHEDVPDKALVFAAAGEFQSWANQYIGSIEVDEYTLQMLKKSFSTEKHVFGSPISVLYFSEEDIDQRDYAVLVKHHSALQDYQIEMLKVFCENVNLGFKNVALHGRLAELAYYDTITGLHNKNWLLRQLAGLSAIERNNSKLLMLFVEDMSYSEVMFGVQFGRSLMKHLHAHLKACFVRSVDIALYERDTLILLVYDRQDYTREDLEHVLHPRLQIDDSLHVIDLMGSLVKLSDVEDKTPAQILGVAKSTLEYAKHDNVDFGVFSQSQLQLHQQRYTLLKALREAIPTDKLFIHLQPKIRLQDDQVIGYEVLARWQHKDGSMIPPDQFIKMAETSGLIDRLDRRITRLACRAAKALESNGIVNVSLSVNVSGAEISRPDYVDNFLDLLREEQVEPTKIDIEVTETQLMNERKAIMEHLKRFKSLAIRVSIDDFGAGYSSLAYLSTLNTEVLKIDRQFIARMLDTKEDLQVVKMIIDLGHTLNMEVLAEGIETKEQYEQLKSLGCDTGQGYYMAKPMPLDEVLTWHHTPHQWGS</sequence>
<dbReference type="PROSITE" id="PS50883">
    <property type="entry name" value="EAL"/>
    <property type="match status" value="1"/>
</dbReference>
<dbReference type="SMART" id="SM00267">
    <property type="entry name" value="GGDEF"/>
    <property type="match status" value="1"/>
</dbReference>
<accession>A0A370UAV1</accession>
<feature type="domain" description="EAL" evidence="3">
    <location>
        <begin position="477"/>
        <end position="731"/>
    </location>
</feature>
<dbReference type="SUPFAM" id="SSF52172">
    <property type="entry name" value="CheY-like"/>
    <property type="match status" value="1"/>
</dbReference>
<dbReference type="Pfam" id="PF00563">
    <property type="entry name" value="EAL"/>
    <property type="match status" value="1"/>
</dbReference>
<dbReference type="EMBL" id="QKRA01000002">
    <property type="protein sequence ID" value="RDL44859.1"/>
    <property type="molecule type" value="Genomic_DNA"/>
</dbReference>
<dbReference type="InterPro" id="IPR035919">
    <property type="entry name" value="EAL_sf"/>
</dbReference>
<gene>
    <name evidence="4" type="ORF">DN730_04385</name>
</gene>
<dbReference type="OrthoDB" id="9813903at2"/>
<evidence type="ECO:0000259" key="2">
    <source>
        <dbReference type="PROSITE" id="PS50110"/>
    </source>
</evidence>
<name>A0A370UAV1_9GAMM</name>
<feature type="domain" description="Response regulatory" evidence="2">
    <location>
        <begin position="18"/>
        <end position="142"/>
    </location>
</feature>
<dbReference type="InterPro" id="IPR000160">
    <property type="entry name" value="GGDEF_dom"/>
</dbReference>
<dbReference type="Proteomes" id="UP000254326">
    <property type="component" value="Unassembled WGS sequence"/>
</dbReference>
<dbReference type="InterPro" id="IPR001789">
    <property type="entry name" value="Sig_transdc_resp-reg_receiver"/>
</dbReference>
<dbReference type="SMART" id="SM00052">
    <property type="entry name" value="EAL"/>
    <property type="match status" value="1"/>
</dbReference>
<dbReference type="Pfam" id="PF00990">
    <property type="entry name" value="GGDEF"/>
    <property type="match status" value="1"/>
</dbReference>
<evidence type="ECO:0000313" key="5">
    <source>
        <dbReference type="Proteomes" id="UP000254326"/>
    </source>
</evidence>
<dbReference type="InterPro" id="IPR050706">
    <property type="entry name" value="Cyclic-di-GMP_PDE-like"/>
</dbReference>
<comment type="caution">
    <text evidence="4">The sequence shown here is derived from an EMBL/GenBank/DDBJ whole genome shotgun (WGS) entry which is preliminary data.</text>
</comment>
<evidence type="ECO:0000259" key="3">
    <source>
        <dbReference type="PROSITE" id="PS50883"/>
    </source>
</evidence>
<evidence type="ECO:0000256" key="1">
    <source>
        <dbReference type="PROSITE-ProRule" id="PRU00169"/>
    </source>
</evidence>
<dbReference type="GO" id="GO:0071111">
    <property type="term" value="F:cyclic-guanylate-specific phosphodiesterase activity"/>
    <property type="evidence" value="ECO:0007669"/>
    <property type="project" value="InterPro"/>
</dbReference>
<dbReference type="PANTHER" id="PTHR33121">
    <property type="entry name" value="CYCLIC DI-GMP PHOSPHODIESTERASE PDEF"/>
    <property type="match status" value="1"/>
</dbReference>
<proteinExistence type="predicted"/>
<dbReference type="PROSITE" id="PS50110">
    <property type="entry name" value="RESPONSE_REGULATORY"/>
    <property type="match status" value="1"/>
</dbReference>
<dbReference type="SMART" id="SM00448">
    <property type="entry name" value="REC"/>
    <property type="match status" value="1"/>
</dbReference>
<reference evidence="4 5" key="1">
    <citation type="submission" date="2018-06" db="EMBL/GenBank/DDBJ databases">
        <title>Marinomonas sp. YLB-05 draft genome sequence.</title>
        <authorList>
            <person name="Yu L."/>
            <person name="Tang X."/>
        </authorList>
    </citation>
    <scope>NUCLEOTIDE SEQUENCE [LARGE SCALE GENOMIC DNA]</scope>
    <source>
        <strain evidence="4 5">YLB-05</strain>
    </source>
</reference>
<dbReference type="InterPro" id="IPR001633">
    <property type="entry name" value="EAL_dom"/>
</dbReference>
<dbReference type="Gene3D" id="3.40.50.2300">
    <property type="match status" value="1"/>
</dbReference>
<dbReference type="RefSeq" id="WP_115466897.1">
    <property type="nucleotide sequence ID" value="NZ_QKRA01000002.1"/>
</dbReference>
<dbReference type="CDD" id="cd01948">
    <property type="entry name" value="EAL"/>
    <property type="match status" value="1"/>
</dbReference>
<protein>
    <submittedName>
        <fullName evidence="4">Diguanylate cyclase</fullName>
    </submittedName>
</protein>
<feature type="modified residue" description="4-aspartylphosphate" evidence="1">
    <location>
        <position position="73"/>
    </location>
</feature>